<dbReference type="RefSeq" id="XP_043168018.1">
    <property type="nucleotide sequence ID" value="XM_043312083.1"/>
</dbReference>
<accession>A0A8J2I533</accession>
<feature type="coiled-coil region" evidence="1">
    <location>
        <begin position="8"/>
        <end position="35"/>
    </location>
</feature>
<dbReference type="EMBL" id="CAJRGZ010000017">
    <property type="protein sequence ID" value="CAG5156675.1"/>
    <property type="molecule type" value="Genomic_DNA"/>
</dbReference>
<evidence type="ECO:0000313" key="3">
    <source>
        <dbReference type="Proteomes" id="UP000676310"/>
    </source>
</evidence>
<dbReference type="OrthoDB" id="3695013at2759"/>
<evidence type="ECO:0000256" key="1">
    <source>
        <dbReference type="SAM" id="Coils"/>
    </source>
</evidence>
<proteinExistence type="predicted"/>
<dbReference type="AlphaFoldDB" id="A0A8J2I533"/>
<dbReference type="Proteomes" id="UP000676310">
    <property type="component" value="Unassembled WGS sequence"/>
</dbReference>
<keyword evidence="3" id="KW-1185">Reference proteome</keyword>
<keyword evidence="1" id="KW-0175">Coiled coil</keyword>
<dbReference type="GeneID" id="67016143"/>
<protein>
    <submittedName>
        <fullName evidence="2">Uncharacterized protein</fullName>
    </submittedName>
</protein>
<organism evidence="2 3">
    <name type="scientific">Alternaria atra</name>
    <dbReference type="NCBI Taxonomy" id="119953"/>
    <lineage>
        <taxon>Eukaryota</taxon>
        <taxon>Fungi</taxon>
        <taxon>Dikarya</taxon>
        <taxon>Ascomycota</taxon>
        <taxon>Pezizomycotina</taxon>
        <taxon>Dothideomycetes</taxon>
        <taxon>Pleosporomycetidae</taxon>
        <taxon>Pleosporales</taxon>
        <taxon>Pleosporineae</taxon>
        <taxon>Pleosporaceae</taxon>
        <taxon>Alternaria</taxon>
        <taxon>Alternaria sect. Ulocladioides</taxon>
    </lineage>
</organism>
<gene>
    <name evidence="2" type="ORF">ALTATR162_LOCUS4472</name>
</gene>
<reference evidence="2" key="1">
    <citation type="submission" date="2021-05" db="EMBL/GenBank/DDBJ databases">
        <authorList>
            <person name="Stam R."/>
        </authorList>
    </citation>
    <scope>NUCLEOTIDE SEQUENCE</scope>
    <source>
        <strain evidence="2">CS162</strain>
    </source>
</reference>
<evidence type="ECO:0000313" key="2">
    <source>
        <dbReference type="EMBL" id="CAG5156675.1"/>
    </source>
</evidence>
<sequence>MEIDEYSFEAWGLKLEEVKTDLDELEKNVSATQCERQACHRLATAFHAELPRELRDYVYNQIIEEPILFHVENLQHRKNAYVDHLERIYSPSYVGNEVAREAAEYYYSIVHFSANFKEMEKTMTKDVFNLGVKPYVYIRTLHVRIRIDKMFDSPISRGRAKMNGRLLEDDAVRESVVKEKSKLSDLYQKLGAGLALFMGKREPSSLKLHVDLTLGEHPHSDIHGLTQEDMVTALRDYERGFMNVMESIRKPVHDMIHTGYNVEVTWRMLDVDDYSGRTCCADGDCGESDCNSDGDSDTRSEEGCGCSEYDVWDEHDVCSLYKDRKLGLFRLSKEEWETVRTFLNMTLTIHQSTTNSPFFLVGKSHTRLPLRSLQP</sequence>
<comment type="caution">
    <text evidence="2">The sequence shown here is derived from an EMBL/GenBank/DDBJ whole genome shotgun (WGS) entry which is preliminary data.</text>
</comment>
<name>A0A8J2I533_9PLEO</name>